<dbReference type="Proteomes" id="UP001500403">
    <property type="component" value="Unassembled WGS sequence"/>
</dbReference>
<accession>A0ABP6JP58</accession>
<dbReference type="EMBL" id="BAAAUD010000021">
    <property type="protein sequence ID" value="GAA2937503.1"/>
    <property type="molecule type" value="Genomic_DNA"/>
</dbReference>
<proteinExistence type="predicted"/>
<feature type="compositionally biased region" description="Basic and acidic residues" evidence="1">
    <location>
        <begin position="23"/>
        <end position="51"/>
    </location>
</feature>
<organism evidence="2 3">
    <name type="scientific">Streptomyces enissocaesilis</name>
    <dbReference type="NCBI Taxonomy" id="332589"/>
    <lineage>
        <taxon>Bacteria</taxon>
        <taxon>Bacillati</taxon>
        <taxon>Actinomycetota</taxon>
        <taxon>Actinomycetes</taxon>
        <taxon>Kitasatosporales</taxon>
        <taxon>Streptomycetaceae</taxon>
        <taxon>Streptomyces</taxon>
        <taxon>Streptomyces rochei group</taxon>
    </lineage>
</organism>
<dbReference type="Gene3D" id="1.20.120.450">
    <property type="entry name" value="dinb family like domain"/>
    <property type="match status" value="1"/>
</dbReference>
<name>A0ABP6JP58_9ACTN</name>
<evidence type="ECO:0000256" key="1">
    <source>
        <dbReference type="SAM" id="MobiDB-lite"/>
    </source>
</evidence>
<dbReference type="Pfam" id="PF04978">
    <property type="entry name" value="MST"/>
    <property type="match status" value="1"/>
</dbReference>
<dbReference type="SUPFAM" id="SSF109854">
    <property type="entry name" value="DinB/YfiT-like putative metalloenzymes"/>
    <property type="match status" value="1"/>
</dbReference>
<gene>
    <name evidence="2" type="ORF">GCM10010446_23480</name>
</gene>
<comment type="caution">
    <text evidence="2">The sequence shown here is derived from an EMBL/GenBank/DDBJ whole genome shotgun (WGS) entry which is preliminary data.</text>
</comment>
<evidence type="ECO:0000313" key="2">
    <source>
        <dbReference type="EMBL" id="GAA2937503.1"/>
    </source>
</evidence>
<dbReference type="InterPro" id="IPR034660">
    <property type="entry name" value="DinB/YfiT-like"/>
</dbReference>
<evidence type="ECO:0000313" key="3">
    <source>
        <dbReference type="Proteomes" id="UP001500403"/>
    </source>
</evidence>
<dbReference type="InterPro" id="IPR007061">
    <property type="entry name" value="MST-like"/>
</dbReference>
<protein>
    <submittedName>
        <fullName evidence="2">Uncharacterized protein</fullName>
    </submittedName>
</protein>
<sequence length="74" mass="7737">MAEVPGLGATAANGGKPVQPRDVPAHSAEECARHNGHADFLRGRIDGRGGERGTVCGRGPVRRRVSRPAPRCSP</sequence>
<feature type="region of interest" description="Disordered" evidence="1">
    <location>
        <begin position="1"/>
        <end position="74"/>
    </location>
</feature>
<reference evidence="3" key="1">
    <citation type="journal article" date="2019" name="Int. J. Syst. Evol. Microbiol.">
        <title>The Global Catalogue of Microorganisms (GCM) 10K type strain sequencing project: providing services to taxonomists for standard genome sequencing and annotation.</title>
        <authorList>
            <consortium name="The Broad Institute Genomics Platform"/>
            <consortium name="The Broad Institute Genome Sequencing Center for Infectious Disease"/>
            <person name="Wu L."/>
            <person name="Ma J."/>
        </authorList>
    </citation>
    <scope>NUCLEOTIDE SEQUENCE [LARGE SCALE GENOMIC DNA]</scope>
    <source>
        <strain evidence="3">JCM 9088</strain>
    </source>
</reference>
<keyword evidence="3" id="KW-1185">Reference proteome</keyword>